<dbReference type="GO" id="GO:0016757">
    <property type="term" value="F:glycosyltransferase activity"/>
    <property type="evidence" value="ECO:0007669"/>
    <property type="project" value="UniProtKB-UniRule"/>
</dbReference>
<dbReference type="WBParaSite" id="PSAMB.scaffold1409size31871.g13034.t1">
    <property type="protein sequence ID" value="PSAMB.scaffold1409size31871.g13034.t1"/>
    <property type="gene ID" value="PSAMB.scaffold1409size31871.g13034"/>
</dbReference>
<evidence type="ECO:0000313" key="9">
    <source>
        <dbReference type="Proteomes" id="UP000887566"/>
    </source>
</evidence>
<dbReference type="PANTHER" id="PTHR21461:SF69">
    <property type="entry name" value="GLYCOSYLTRANSFERASE FAMILY 92 PROTEIN"/>
    <property type="match status" value="1"/>
</dbReference>
<accession>A0A914V061</accession>
<evidence type="ECO:0000256" key="8">
    <source>
        <dbReference type="RuleBase" id="RU366017"/>
    </source>
</evidence>
<evidence type="ECO:0000313" key="10">
    <source>
        <dbReference type="WBParaSite" id="PSAMB.scaffold1409size31871.g13034.t1"/>
    </source>
</evidence>
<comment type="similarity">
    <text evidence="2 8">Belongs to the glycosyltransferase 92 family.</text>
</comment>
<feature type="transmembrane region" description="Helical" evidence="8">
    <location>
        <begin position="21"/>
        <end position="40"/>
    </location>
</feature>
<dbReference type="InterPro" id="IPR008166">
    <property type="entry name" value="Glyco_transf_92"/>
</dbReference>
<name>A0A914V061_9BILA</name>
<dbReference type="PANTHER" id="PTHR21461">
    <property type="entry name" value="GLYCOSYLTRANSFERASE FAMILY 92 PROTEIN"/>
    <property type="match status" value="1"/>
</dbReference>
<dbReference type="Proteomes" id="UP000887566">
    <property type="component" value="Unplaced"/>
</dbReference>
<keyword evidence="5 8" id="KW-0812">Transmembrane</keyword>
<dbReference type="GO" id="GO:0005737">
    <property type="term" value="C:cytoplasm"/>
    <property type="evidence" value="ECO:0007669"/>
    <property type="project" value="TreeGrafter"/>
</dbReference>
<sequence length="528" mass="61461">MRLARRLVVWTRHARRCVRSHRSLFLINGFLFLLLLIAQFDDGQLDDDADVNYAPIPADGVDLLDDVDYALETFQYIRDMQVGRALVQSVVEPKRTVRSFDCAAWSAWRRPTRAPRVEPDVEWQTLSDTQLNMQLFIYSAYMDRRNNSLYPDVNSVQLLVMARRTANQTIFCQFYDDDSLHPAAIVRAHAREIWQRGWDPRNRFYIPALITCPIPAQLASAAPPAFVSLTSKPCNQPANLLPVQGRQPTAVQDKVVVCVKGMDFLKDVSIELVEWLELQYLLGADRVVFYTYYVHPQTAKVLDFYERERKLVQVSLTLPGESPNQPFIRSNFIWRNRQQKRRNELMPYNDCLYRHIGTHRYVLIADIDEAIVPLKYGDWPTMLDNIRRQYEYADDFTAISTINVFKFPNLTTEIDESIPKYMYMLRHRRRSAALSKRGDYGKSFMYSPNVATVFNHFALHRLRPRLRNTVYVDPGVALKLHYKDSCPIESRDECPDLLHRTVDDPSLDRFAPNLTQRVTAVLKTLNMI</sequence>
<evidence type="ECO:0000256" key="6">
    <source>
        <dbReference type="ARBA" id="ARBA00022989"/>
    </source>
</evidence>
<evidence type="ECO:0000256" key="5">
    <source>
        <dbReference type="ARBA" id="ARBA00022692"/>
    </source>
</evidence>
<evidence type="ECO:0000256" key="4">
    <source>
        <dbReference type="ARBA" id="ARBA00022679"/>
    </source>
</evidence>
<comment type="subcellular location">
    <subcellularLocation>
        <location evidence="1">Membrane</location>
        <topology evidence="1">Single-pass membrane protein</topology>
    </subcellularLocation>
</comment>
<keyword evidence="6 8" id="KW-1133">Transmembrane helix</keyword>
<dbReference type="Pfam" id="PF01697">
    <property type="entry name" value="Glyco_transf_92"/>
    <property type="match status" value="1"/>
</dbReference>
<evidence type="ECO:0000256" key="2">
    <source>
        <dbReference type="ARBA" id="ARBA00007647"/>
    </source>
</evidence>
<evidence type="ECO:0000256" key="7">
    <source>
        <dbReference type="ARBA" id="ARBA00023136"/>
    </source>
</evidence>
<keyword evidence="9" id="KW-1185">Reference proteome</keyword>
<keyword evidence="7 8" id="KW-0472">Membrane</keyword>
<protein>
    <recommendedName>
        <fullName evidence="8">Glycosyltransferase family 92 protein</fullName>
        <ecNumber evidence="8">2.4.1.-</ecNumber>
    </recommendedName>
</protein>
<dbReference type="AlphaFoldDB" id="A0A914V061"/>
<proteinExistence type="inferred from homology"/>
<evidence type="ECO:0000256" key="3">
    <source>
        <dbReference type="ARBA" id="ARBA00022676"/>
    </source>
</evidence>
<keyword evidence="4 8" id="KW-0808">Transferase</keyword>
<evidence type="ECO:0000256" key="1">
    <source>
        <dbReference type="ARBA" id="ARBA00004167"/>
    </source>
</evidence>
<keyword evidence="3 8" id="KW-0328">Glycosyltransferase</keyword>
<dbReference type="GO" id="GO:0016020">
    <property type="term" value="C:membrane"/>
    <property type="evidence" value="ECO:0007669"/>
    <property type="project" value="UniProtKB-SubCell"/>
</dbReference>
<reference evidence="10" key="1">
    <citation type="submission" date="2022-11" db="UniProtKB">
        <authorList>
            <consortium name="WormBaseParasite"/>
        </authorList>
    </citation>
    <scope>IDENTIFICATION</scope>
</reference>
<organism evidence="9 10">
    <name type="scientific">Plectus sambesii</name>
    <dbReference type="NCBI Taxonomy" id="2011161"/>
    <lineage>
        <taxon>Eukaryota</taxon>
        <taxon>Metazoa</taxon>
        <taxon>Ecdysozoa</taxon>
        <taxon>Nematoda</taxon>
        <taxon>Chromadorea</taxon>
        <taxon>Plectida</taxon>
        <taxon>Plectina</taxon>
        <taxon>Plectoidea</taxon>
        <taxon>Plectidae</taxon>
        <taxon>Plectus</taxon>
    </lineage>
</organism>
<dbReference type="EC" id="2.4.1.-" evidence="8"/>